<name>A0A538TP96_UNCEI</name>
<comment type="caution">
    <text evidence="2">The sequence shown here is derived from an EMBL/GenBank/DDBJ whole genome shotgun (WGS) entry which is preliminary data.</text>
</comment>
<evidence type="ECO:0000313" key="2">
    <source>
        <dbReference type="EMBL" id="TMQ65466.1"/>
    </source>
</evidence>
<dbReference type="SUPFAM" id="SSF52467">
    <property type="entry name" value="DHS-like NAD/FAD-binding domain"/>
    <property type="match status" value="1"/>
</dbReference>
<dbReference type="Gene3D" id="3.40.50.1220">
    <property type="entry name" value="TPP-binding domain"/>
    <property type="match status" value="1"/>
</dbReference>
<dbReference type="InterPro" id="IPR029035">
    <property type="entry name" value="DHS-like_NAD/FAD-binding_dom"/>
</dbReference>
<gene>
    <name evidence="2" type="ORF">E6K78_07510</name>
</gene>
<evidence type="ECO:0000256" key="1">
    <source>
        <dbReference type="SAM" id="MobiDB-lite"/>
    </source>
</evidence>
<proteinExistence type="predicted"/>
<evidence type="ECO:0000313" key="3">
    <source>
        <dbReference type="Proteomes" id="UP000316609"/>
    </source>
</evidence>
<organism evidence="2 3">
    <name type="scientific">Eiseniibacteriota bacterium</name>
    <dbReference type="NCBI Taxonomy" id="2212470"/>
    <lineage>
        <taxon>Bacteria</taxon>
        <taxon>Candidatus Eiseniibacteriota</taxon>
    </lineage>
</organism>
<reference evidence="2 3" key="1">
    <citation type="journal article" date="2019" name="Nat. Microbiol.">
        <title>Mediterranean grassland soil C-N compound turnover is dependent on rainfall and depth, and is mediated by genomically divergent microorganisms.</title>
        <authorList>
            <person name="Diamond S."/>
            <person name="Andeer P.F."/>
            <person name="Li Z."/>
            <person name="Crits-Christoph A."/>
            <person name="Burstein D."/>
            <person name="Anantharaman K."/>
            <person name="Lane K.R."/>
            <person name="Thomas B.C."/>
            <person name="Pan C."/>
            <person name="Northen T.R."/>
            <person name="Banfield J.F."/>
        </authorList>
    </citation>
    <scope>NUCLEOTIDE SEQUENCE [LARGE SCALE GENOMIC DNA]</scope>
    <source>
        <strain evidence="2">WS_8</strain>
    </source>
</reference>
<protein>
    <submittedName>
        <fullName evidence="2">Uncharacterized protein</fullName>
    </submittedName>
</protein>
<dbReference type="EMBL" id="VBOY01000070">
    <property type="protein sequence ID" value="TMQ65466.1"/>
    <property type="molecule type" value="Genomic_DNA"/>
</dbReference>
<dbReference type="Pfam" id="PF13289">
    <property type="entry name" value="SIR2_2"/>
    <property type="match status" value="1"/>
</dbReference>
<accession>A0A538TP96</accession>
<feature type="region of interest" description="Disordered" evidence="1">
    <location>
        <begin position="412"/>
        <end position="431"/>
    </location>
</feature>
<dbReference type="Proteomes" id="UP000316609">
    <property type="component" value="Unassembled WGS sequence"/>
</dbReference>
<feature type="region of interest" description="Disordered" evidence="1">
    <location>
        <begin position="439"/>
        <end position="463"/>
    </location>
</feature>
<sequence length="530" mass="58940">MIDRLLSLASTVQSNKGAYAVLAGSGVSRAAGIPTGYEVMLDLIRRIARAEGAHCEPDPEAWFQATYGVSPAYPTLLDALAASDVERQQLLRGYFEPTDEERGRGIKLPTYAHRAIAGLMAQGYVRVVVTTNFDRLFEQALAERGITPTVVSTPDQVEGIQPLPHVRQLLIKVHGDYLDTRMKNTPEELEGFDPRLEALVQRVFEEFGLVICGWSAEYDTALRRSLERCSARWFGVYWATRGKATPTVSRLTEQCRARLITIRDADSFFVQLLDKVVALEEDGAESPQSVEVDVARIKKYLSDERYRIELADLVRGEVKRTILVLNDERISPDGELPTRESFPTKMGQYERAAPASLAGQHRGHREPASGALPLARLPSGSPLLRGGNRRRRRGAIRDARVPHDLSSFQRREWEGTSRGLGRPCGHDPRNVDGIRDGDASHARREAIQPPPAQDSAITARRRGFRPTRLRCGLRPLRVPQRIDLLLPREQRLFTAPGLRPPHATGQIRVARCRPGGADLASGTRDRGAAR</sequence>
<dbReference type="AlphaFoldDB" id="A0A538TP96"/>
<feature type="region of interest" description="Disordered" evidence="1">
    <location>
        <begin position="355"/>
        <end position="398"/>
    </location>
</feature>